<evidence type="ECO:0000256" key="2">
    <source>
        <dbReference type="SAM" id="Phobius"/>
    </source>
</evidence>
<organism evidence="3">
    <name type="scientific">marine sediment metagenome</name>
    <dbReference type="NCBI Taxonomy" id="412755"/>
    <lineage>
        <taxon>unclassified sequences</taxon>
        <taxon>metagenomes</taxon>
        <taxon>ecological metagenomes</taxon>
    </lineage>
</organism>
<keyword evidence="2" id="KW-0812">Transmembrane</keyword>
<feature type="region of interest" description="Disordered" evidence="1">
    <location>
        <begin position="61"/>
        <end position="106"/>
    </location>
</feature>
<gene>
    <name evidence="3" type="ORF">LCGC14_2405600</name>
</gene>
<comment type="caution">
    <text evidence="3">The sequence shown here is derived from an EMBL/GenBank/DDBJ whole genome shotgun (WGS) entry which is preliminary data.</text>
</comment>
<protein>
    <submittedName>
        <fullName evidence="3">Uncharacterized protein</fullName>
    </submittedName>
</protein>
<keyword evidence="2" id="KW-1133">Transmembrane helix</keyword>
<evidence type="ECO:0000256" key="1">
    <source>
        <dbReference type="SAM" id="MobiDB-lite"/>
    </source>
</evidence>
<keyword evidence="2" id="KW-0472">Membrane</keyword>
<sequence length="106" mass="12391">MDLFGSIPAPIWALAVIAFAFWYIFKRGGAGNKKITLKGLKRLRRQEEASKRQLSIARNNEKIAEIEQKKRNNKREHVSEDRPARNKDAKKAPVKDRDDYKDLLKW</sequence>
<dbReference type="AlphaFoldDB" id="A0A0F9ENF7"/>
<name>A0A0F9ENF7_9ZZZZ</name>
<feature type="transmembrane region" description="Helical" evidence="2">
    <location>
        <begin position="6"/>
        <end position="25"/>
    </location>
</feature>
<accession>A0A0F9ENF7</accession>
<evidence type="ECO:0000313" key="3">
    <source>
        <dbReference type="EMBL" id="KKL25408.1"/>
    </source>
</evidence>
<proteinExistence type="predicted"/>
<reference evidence="3" key="1">
    <citation type="journal article" date="2015" name="Nature">
        <title>Complex archaea that bridge the gap between prokaryotes and eukaryotes.</title>
        <authorList>
            <person name="Spang A."/>
            <person name="Saw J.H."/>
            <person name="Jorgensen S.L."/>
            <person name="Zaremba-Niedzwiedzka K."/>
            <person name="Martijn J."/>
            <person name="Lind A.E."/>
            <person name="van Eijk R."/>
            <person name="Schleper C."/>
            <person name="Guy L."/>
            <person name="Ettema T.J."/>
        </authorList>
    </citation>
    <scope>NUCLEOTIDE SEQUENCE</scope>
</reference>
<dbReference type="EMBL" id="LAZR01036224">
    <property type="protein sequence ID" value="KKL25408.1"/>
    <property type="molecule type" value="Genomic_DNA"/>
</dbReference>